<dbReference type="AlphaFoldDB" id="A0A431UID3"/>
<dbReference type="Pfam" id="PF23562">
    <property type="entry name" value="AMP-binding_C_3"/>
    <property type="match status" value="1"/>
</dbReference>
<evidence type="ECO:0000256" key="1">
    <source>
        <dbReference type="ARBA" id="ARBA00022598"/>
    </source>
</evidence>
<evidence type="ECO:0000313" key="7">
    <source>
        <dbReference type="Proteomes" id="UP000276349"/>
    </source>
</evidence>
<evidence type="ECO:0000256" key="3">
    <source>
        <dbReference type="ARBA" id="ARBA00023098"/>
    </source>
</evidence>
<keyword evidence="3" id="KW-0443">Lipid metabolism</keyword>
<dbReference type="EMBL" id="RXNR01000067">
    <property type="protein sequence ID" value="RTQ89165.1"/>
    <property type="molecule type" value="Genomic_DNA"/>
</dbReference>
<evidence type="ECO:0000256" key="4">
    <source>
        <dbReference type="ARBA" id="ARBA00032875"/>
    </source>
</evidence>
<dbReference type="Gene3D" id="3.40.50.12780">
    <property type="entry name" value="N-terminal domain of ligase-like"/>
    <property type="match status" value="1"/>
</dbReference>
<dbReference type="Proteomes" id="UP000276349">
    <property type="component" value="Unassembled WGS sequence"/>
</dbReference>
<keyword evidence="2" id="KW-0276">Fatty acid metabolism</keyword>
<dbReference type="OrthoDB" id="9778383at2"/>
<dbReference type="InterPro" id="IPR042099">
    <property type="entry name" value="ANL_N_sf"/>
</dbReference>
<dbReference type="SUPFAM" id="SSF56801">
    <property type="entry name" value="Acetyl-CoA synthetase-like"/>
    <property type="match status" value="1"/>
</dbReference>
<dbReference type="RefSeq" id="WP_126295715.1">
    <property type="nucleotide sequence ID" value="NZ_JAXUAO010000069.1"/>
</dbReference>
<dbReference type="Pfam" id="PF00501">
    <property type="entry name" value="AMP-binding"/>
    <property type="match status" value="1"/>
</dbReference>
<comment type="caution">
    <text evidence="6">The sequence shown here is derived from an EMBL/GenBank/DDBJ whole genome shotgun (WGS) entry which is preliminary data.</text>
</comment>
<protein>
    <recommendedName>
        <fullName evidence="4">Acyl-CoA synthetase</fullName>
    </recommendedName>
</protein>
<sequence length="643" mass="73089">MVIEKTLPTLLAERAKSEANTVALRQKHLGIWNEISWGQYLENVEKLAVSLSEQYDFRSGETVAIIGENRPQWLYAHMAVQSIGGVVVGVYQESLPDQIKFYLNDCKARIVIVEDQEQVDKLLEVENELPLVEHIIYYNKQGLRHYQHTKLTYMGQLLKNGEDLLKQKTDFLANQLKLLHSEMPAIISYSAATSGRPKGVILTHHNLIESAKNLSQVDEMKKADDYISFLPLSWVHEHVMSIIIPLIVGMVVNFPERPHTVIGDLREIGPHTLLATPRVFQSLMANFQIRMEGASWFKRKLYNFFKKYGDKQALFKLDKKQLSLFDKMMYTLGDIIMFSAIRDHLGLARIKRAYIAGAAIQTDAFHFYHSIGVNLKQTYGGTEVSGIAFVQYDSAIKAGSSGVPIPNTKVRIGDDGTVYLKNNAIFSEYLNEEDKKIMNDGWLSLGDKGYLDDDGHLFILDRQENVITSSEGEQIYPQLIENKLKSSPYIQEAICFGKNKPYLTAILNIDINSVGRWADKNQIIYTEYSELSVKSEILNLVEGEVRKLMNELPSNERIKKFVILNKQFTADQGELTRTFKVRRNFVEKKYEKIIKAMYSTTLEVPLSASHNNVPNEISSLQIVQLSSGEEVAFANDILLPNAH</sequence>
<name>A0A431UID3_9BACI</name>
<feature type="domain" description="AMP-dependent synthetase/ligase" evidence="5">
    <location>
        <begin position="12"/>
        <end position="420"/>
    </location>
</feature>
<evidence type="ECO:0000259" key="5">
    <source>
        <dbReference type="Pfam" id="PF00501"/>
    </source>
</evidence>
<organism evidence="6 7">
    <name type="scientific">Lysinibacillus telephonicus</name>
    <dbReference type="NCBI Taxonomy" id="1714840"/>
    <lineage>
        <taxon>Bacteria</taxon>
        <taxon>Bacillati</taxon>
        <taxon>Bacillota</taxon>
        <taxon>Bacilli</taxon>
        <taxon>Bacillales</taxon>
        <taxon>Bacillaceae</taxon>
        <taxon>Lysinibacillus</taxon>
    </lineage>
</organism>
<evidence type="ECO:0000256" key="2">
    <source>
        <dbReference type="ARBA" id="ARBA00022832"/>
    </source>
</evidence>
<evidence type="ECO:0000313" key="6">
    <source>
        <dbReference type="EMBL" id="RTQ89165.1"/>
    </source>
</evidence>
<reference evidence="6 7" key="1">
    <citation type="submission" date="2018-12" db="EMBL/GenBank/DDBJ databases">
        <authorList>
            <person name="Yu L."/>
        </authorList>
    </citation>
    <scope>NUCLEOTIDE SEQUENCE [LARGE SCALE GENOMIC DNA]</scope>
    <source>
        <strain evidence="6 7">S5H2222</strain>
    </source>
</reference>
<gene>
    <name evidence="6" type="ORF">EKG35_16830</name>
</gene>
<keyword evidence="1 6" id="KW-0436">Ligase</keyword>
<dbReference type="GO" id="GO:0004467">
    <property type="term" value="F:long-chain fatty acid-CoA ligase activity"/>
    <property type="evidence" value="ECO:0007669"/>
    <property type="project" value="TreeGrafter"/>
</dbReference>
<dbReference type="GO" id="GO:0016020">
    <property type="term" value="C:membrane"/>
    <property type="evidence" value="ECO:0007669"/>
    <property type="project" value="TreeGrafter"/>
</dbReference>
<dbReference type="PANTHER" id="PTHR43272:SF32">
    <property type="entry name" value="AMP-DEPENDENT SYNTHETASE_LIGASE DOMAIN-CONTAINING PROTEIN"/>
    <property type="match status" value="1"/>
</dbReference>
<keyword evidence="7" id="KW-1185">Reference proteome</keyword>
<proteinExistence type="predicted"/>
<dbReference type="PANTHER" id="PTHR43272">
    <property type="entry name" value="LONG-CHAIN-FATTY-ACID--COA LIGASE"/>
    <property type="match status" value="1"/>
</dbReference>
<accession>A0A431UID3</accession>
<dbReference type="InterPro" id="IPR000873">
    <property type="entry name" value="AMP-dep_synth/lig_dom"/>
</dbReference>